<dbReference type="AlphaFoldDB" id="A0A3B0V565"/>
<dbReference type="GO" id="GO:0000160">
    <property type="term" value="P:phosphorelay signal transduction system"/>
    <property type="evidence" value="ECO:0007669"/>
    <property type="project" value="InterPro"/>
</dbReference>
<dbReference type="InterPro" id="IPR050595">
    <property type="entry name" value="Bact_response_regulator"/>
</dbReference>
<reference evidence="3" key="1">
    <citation type="submission" date="2018-06" db="EMBL/GenBank/DDBJ databases">
        <authorList>
            <person name="Zhirakovskaya E."/>
        </authorList>
    </citation>
    <scope>NUCLEOTIDE SEQUENCE</scope>
</reference>
<dbReference type="PANTHER" id="PTHR44591:SF3">
    <property type="entry name" value="RESPONSE REGULATORY DOMAIN-CONTAINING PROTEIN"/>
    <property type="match status" value="1"/>
</dbReference>
<sequence length="136" mass="15367">MSLTLAKATIILVEDDPNAQMVALDLLRMGGANRCYSRRSVDSAIAFAEKLPQVDLFLVDINMPQKSGFDMLDEVRKHKRLQEALVVAITAGTIEHDTARIRKHGFDGFLSKPVRATEFANQIQRILNGERIWEMR</sequence>
<evidence type="ECO:0000313" key="3">
    <source>
        <dbReference type="EMBL" id="VAW38688.1"/>
    </source>
</evidence>
<dbReference type="PANTHER" id="PTHR44591">
    <property type="entry name" value="STRESS RESPONSE REGULATOR PROTEIN 1"/>
    <property type="match status" value="1"/>
</dbReference>
<protein>
    <recommendedName>
        <fullName evidence="2">Response regulatory domain-containing protein</fullName>
    </recommendedName>
</protein>
<dbReference type="Pfam" id="PF00072">
    <property type="entry name" value="Response_reg"/>
    <property type="match status" value="1"/>
</dbReference>
<accession>A0A3B0V565</accession>
<feature type="domain" description="Response regulatory" evidence="2">
    <location>
        <begin position="9"/>
        <end position="127"/>
    </location>
</feature>
<dbReference type="InterPro" id="IPR001789">
    <property type="entry name" value="Sig_transdc_resp-reg_receiver"/>
</dbReference>
<dbReference type="SUPFAM" id="SSF52172">
    <property type="entry name" value="CheY-like"/>
    <property type="match status" value="1"/>
</dbReference>
<evidence type="ECO:0000256" key="1">
    <source>
        <dbReference type="ARBA" id="ARBA00022553"/>
    </source>
</evidence>
<proteinExistence type="predicted"/>
<dbReference type="SMART" id="SM00448">
    <property type="entry name" value="REC"/>
    <property type="match status" value="1"/>
</dbReference>
<dbReference type="PROSITE" id="PS50110">
    <property type="entry name" value="RESPONSE_REGULATORY"/>
    <property type="match status" value="1"/>
</dbReference>
<keyword evidence="1" id="KW-0597">Phosphoprotein</keyword>
<gene>
    <name evidence="3" type="ORF">MNBD_CHLOROFLEXI01-149</name>
</gene>
<dbReference type="EMBL" id="UOEU01000715">
    <property type="protein sequence ID" value="VAW38688.1"/>
    <property type="molecule type" value="Genomic_DNA"/>
</dbReference>
<name>A0A3B0V565_9ZZZZ</name>
<dbReference type="InterPro" id="IPR011006">
    <property type="entry name" value="CheY-like_superfamily"/>
</dbReference>
<evidence type="ECO:0000259" key="2">
    <source>
        <dbReference type="PROSITE" id="PS50110"/>
    </source>
</evidence>
<organism evidence="3">
    <name type="scientific">hydrothermal vent metagenome</name>
    <dbReference type="NCBI Taxonomy" id="652676"/>
    <lineage>
        <taxon>unclassified sequences</taxon>
        <taxon>metagenomes</taxon>
        <taxon>ecological metagenomes</taxon>
    </lineage>
</organism>
<dbReference type="Gene3D" id="3.40.50.2300">
    <property type="match status" value="1"/>
</dbReference>